<evidence type="ECO:0000256" key="6">
    <source>
        <dbReference type="ARBA" id="ARBA00022552"/>
    </source>
</evidence>
<dbReference type="SUPFAM" id="SSF50182">
    <property type="entry name" value="Sm-like ribonucleoproteins"/>
    <property type="match status" value="1"/>
</dbReference>
<evidence type="ECO:0000256" key="3">
    <source>
        <dbReference type="ARBA" id="ARBA00007927"/>
    </source>
</evidence>
<dbReference type="STRING" id="685588.A0A067TAU9"/>
<dbReference type="Proteomes" id="UP000027222">
    <property type="component" value="Unassembled WGS sequence"/>
</dbReference>
<keyword evidence="5" id="KW-0963">Cytoplasm</keyword>
<evidence type="ECO:0000256" key="12">
    <source>
        <dbReference type="ARBA" id="ARBA00023242"/>
    </source>
</evidence>
<dbReference type="SMART" id="SM00651">
    <property type="entry name" value="Sm"/>
    <property type="match status" value="1"/>
</dbReference>
<dbReference type="OrthoDB" id="268799at2759"/>
<dbReference type="GO" id="GO:0046540">
    <property type="term" value="C:U4/U6 x U5 tri-snRNP complex"/>
    <property type="evidence" value="ECO:0007669"/>
    <property type="project" value="TreeGrafter"/>
</dbReference>
<gene>
    <name evidence="18" type="ORF">GALMADRAFT_462357</name>
</gene>
<organism evidence="18 19">
    <name type="scientific">Galerina marginata (strain CBS 339.88)</name>
    <dbReference type="NCBI Taxonomy" id="685588"/>
    <lineage>
        <taxon>Eukaryota</taxon>
        <taxon>Fungi</taxon>
        <taxon>Dikarya</taxon>
        <taxon>Basidiomycota</taxon>
        <taxon>Agaricomycotina</taxon>
        <taxon>Agaricomycetes</taxon>
        <taxon>Agaricomycetidae</taxon>
        <taxon>Agaricales</taxon>
        <taxon>Agaricineae</taxon>
        <taxon>Strophariaceae</taxon>
        <taxon>Galerina</taxon>
    </lineage>
</organism>
<keyword evidence="19" id="KW-1185">Reference proteome</keyword>
<dbReference type="GO" id="GO:0005681">
    <property type="term" value="C:spliceosomal complex"/>
    <property type="evidence" value="ECO:0007669"/>
    <property type="project" value="UniProtKB-KW"/>
</dbReference>
<evidence type="ECO:0000256" key="16">
    <source>
        <dbReference type="SAM" id="MobiDB-lite"/>
    </source>
</evidence>
<evidence type="ECO:0000256" key="11">
    <source>
        <dbReference type="ARBA" id="ARBA00023187"/>
    </source>
</evidence>
<dbReference type="HOGENOM" id="CLU_1815935_0_0_1"/>
<dbReference type="CDD" id="cd01726">
    <property type="entry name" value="LSm6"/>
    <property type="match status" value="1"/>
</dbReference>
<dbReference type="GO" id="GO:0005730">
    <property type="term" value="C:nucleolus"/>
    <property type="evidence" value="ECO:0007669"/>
    <property type="project" value="TreeGrafter"/>
</dbReference>
<evidence type="ECO:0000256" key="8">
    <source>
        <dbReference type="ARBA" id="ARBA00022694"/>
    </source>
</evidence>
<dbReference type="EMBL" id="KL142379">
    <property type="protein sequence ID" value="KDR76128.1"/>
    <property type="molecule type" value="Genomic_DNA"/>
</dbReference>
<dbReference type="InterPro" id="IPR001163">
    <property type="entry name" value="Sm_dom_euk/arc"/>
</dbReference>
<dbReference type="GO" id="GO:0008033">
    <property type="term" value="P:tRNA processing"/>
    <property type="evidence" value="ECO:0007669"/>
    <property type="project" value="UniProtKB-KW"/>
</dbReference>
<keyword evidence="11" id="KW-0508">mRNA splicing</keyword>
<evidence type="ECO:0000259" key="17">
    <source>
        <dbReference type="PROSITE" id="PS52002"/>
    </source>
</evidence>
<proteinExistence type="inferred from homology"/>
<dbReference type="FunFam" id="2.30.30.100:FF:000044">
    <property type="entry name" value="Probable U6 snRNA-associated Sm-like protein LSm6"/>
    <property type="match status" value="1"/>
</dbReference>
<dbReference type="PANTHER" id="PTHR11021:SF1">
    <property type="entry name" value="U6 SNRNA-ASSOCIATED SM-LIKE PROTEIN LSM6"/>
    <property type="match status" value="1"/>
</dbReference>
<dbReference type="AlphaFoldDB" id="A0A067TAU9"/>
<dbReference type="GO" id="GO:0030490">
    <property type="term" value="P:maturation of SSU-rRNA"/>
    <property type="evidence" value="ECO:0007669"/>
    <property type="project" value="TreeGrafter"/>
</dbReference>
<dbReference type="GO" id="GO:0000398">
    <property type="term" value="P:mRNA splicing, via spliceosome"/>
    <property type="evidence" value="ECO:0007669"/>
    <property type="project" value="InterPro"/>
</dbReference>
<dbReference type="GO" id="GO:0000932">
    <property type="term" value="C:P-body"/>
    <property type="evidence" value="ECO:0007669"/>
    <property type="project" value="TreeGrafter"/>
</dbReference>
<dbReference type="Gene3D" id="2.30.30.100">
    <property type="match status" value="1"/>
</dbReference>
<keyword evidence="7" id="KW-0507">mRNA processing</keyword>
<dbReference type="GO" id="GO:0005732">
    <property type="term" value="C:sno(s)RNA-containing ribonucleoprotein complex"/>
    <property type="evidence" value="ECO:0007669"/>
    <property type="project" value="TreeGrafter"/>
</dbReference>
<keyword evidence="6" id="KW-0698">rRNA processing</keyword>
<evidence type="ECO:0000256" key="2">
    <source>
        <dbReference type="ARBA" id="ARBA00004496"/>
    </source>
</evidence>
<comment type="function">
    <text evidence="14">Component of LSm protein complexes, which are involved in RNA processing and may function in a chaperone-like manner, facilitating the efficient association of RNA processing factors with their substrates. Component of the cytoplasmic LSM1-LSM7 complex, which is thought to be involved in mRNA degradation by activating the decapping step in the 5'-to-3' mRNA decay pathway. Component of the nuclear LSM2-LSM8 complex, which is involved in splicing of nuclear mRNAs. LSM2-LSM8 associates with multiple snRNP complexes containing the U6 snRNA (U4/U6 di-snRNP, spliceosomal U4/U6.U5 tri-snRNP, and free U6 snRNP). It binds directly to the 3'-terminal U-tract of U6 snRNA and plays a role in the biogenesis and stability of the U6 snRNP and U4/U6 snRNP complexes. LSM2-LSM8 probably also is involved degradation of nuclear pre-mRNA by targeting them for decapping, and in processing of pre-tRNAs, pre-rRNAs and U3 snoRNA.</text>
</comment>
<dbReference type="GO" id="GO:0005688">
    <property type="term" value="C:U6 snRNP"/>
    <property type="evidence" value="ECO:0007669"/>
    <property type="project" value="TreeGrafter"/>
</dbReference>
<dbReference type="GO" id="GO:0003723">
    <property type="term" value="F:RNA binding"/>
    <property type="evidence" value="ECO:0007669"/>
    <property type="project" value="UniProtKB-KW"/>
</dbReference>
<evidence type="ECO:0000256" key="15">
    <source>
        <dbReference type="ARBA" id="ARBA00025892"/>
    </source>
</evidence>
<dbReference type="InterPro" id="IPR010920">
    <property type="entry name" value="LSM_dom_sf"/>
</dbReference>
<evidence type="ECO:0000256" key="4">
    <source>
        <dbReference type="ARBA" id="ARBA00014768"/>
    </source>
</evidence>
<keyword evidence="9" id="KW-0747">Spliceosome</keyword>
<dbReference type="PANTHER" id="PTHR11021">
    <property type="entry name" value="SMALL NUCLEAR RIBONUCLEOPROTEIN F SNRNP-F"/>
    <property type="match status" value="1"/>
</dbReference>
<evidence type="ECO:0000256" key="13">
    <source>
        <dbReference type="ARBA" id="ARBA00023274"/>
    </source>
</evidence>
<dbReference type="InterPro" id="IPR047575">
    <property type="entry name" value="Sm"/>
</dbReference>
<comment type="similarity">
    <text evidence="3">Belongs to the snRNP Sm proteins family. SmF/LSm6 subfamily.</text>
</comment>
<evidence type="ECO:0000256" key="1">
    <source>
        <dbReference type="ARBA" id="ARBA00004123"/>
    </source>
</evidence>
<name>A0A067TAU9_GALM3</name>
<sequence length="142" mass="15565">MDESPRPPSDQSPPPPPPQAQTHTGSPTDFLKGVVGKRVIVRLTSGVDYKGVLSCLDGFMNIALEQTEEHVNGVVTNRYGDAFIRGNNGLRSYRLLLCLSLIIYIVRDSSTIYISCRGLVACYRYLWSKIGRDATGYGEGAP</sequence>
<evidence type="ECO:0000256" key="10">
    <source>
        <dbReference type="ARBA" id="ARBA00022884"/>
    </source>
</evidence>
<evidence type="ECO:0000256" key="5">
    <source>
        <dbReference type="ARBA" id="ARBA00022490"/>
    </source>
</evidence>
<feature type="compositionally biased region" description="Pro residues" evidence="16">
    <location>
        <begin position="1"/>
        <end position="19"/>
    </location>
</feature>
<comment type="subcellular location">
    <subcellularLocation>
        <location evidence="2">Cytoplasm</location>
    </subcellularLocation>
    <subcellularLocation>
        <location evidence="1">Nucleus</location>
    </subcellularLocation>
</comment>
<dbReference type="InterPro" id="IPR016487">
    <property type="entry name" value="Lsm6/sSmF"/>
</dbReference>
<evidence type="ECO:0000313" key="18">
    <source>
        <dbReference type="EMBL" id="KDR76128.1"/>
    </source>
</evidence>
<accession>A0A067TAU9</accession>
<protein>
    <recommendedName>
        <fullName evidence="4">U6 snRNA-associated Sm-like protein LSm6</fullName>
    </recommendedName>
</protein>
<feature type="region of interest" description="Disordered" evidence="16">
    <location>
        <begin position="1"/>
        <end position="28"/>
    </location>
</feature>
<comment type="subunit">
    <text evidence="15">Component of the heptameric LSM1-LSM7 complex, which consists of LSM1, LSM2, LSM3, LSM4, LSM5, LSM6 and LSM7. Component of the heptameric LSM2-LSM8 complex, which consists of LSM2, LSM3, LSM4, LSM5, LSM6, LSM7 and LSM8. The LSm subunits form a seven-membered ring structure with a doughnut shape.</text>
</comment>
<evidence type="ECO:0000256" key="9">
    <source>
        <dbReference type="ARBA" id="ARBA00022728"/>
    </source>
</evidence>
<keyword evidence="13" id="KW-0687">Ribonucleoprotein</keyword>
<keyword evidence="10" id="KW-0694">RNA-binding</keyword>
<dbReference type="Pfam" id="PF01423">
    <property type="entry name" value="LSM"/>
    <property type="match status" value="1"/>
</dbReference>
<keyword evidence="12" id="KW-0539">Nucleus</keyword>
<dbReference type="PROSITE" id="PS52002">
    <property type="entry name" value="SM"/>
    <property type="match status" value="1"/>
</dbReference>
<evidence type="ECO:0000313" key="19">
    <source>
        <dbReference type="Proteomes" id="UP000027222"/>
    </source>
</evidence>
<keyword evidence="8" id="KW-0819">tRNA processing</keyword>
<evidence type="ECO:0000256" key="7">
    <source>
        <dbReference type="ARBA" id="ARBA00022664"/>
    </source>
</evidence>
<reference evidence="19" key="1">
    <citation type="journal article" date="2014" name="Proc. Natl. Acad. Sci. U.S.A.">
        <title>Extensive sampling of basidiomycete genomes demonstrates inadequacy of the white-rot/brown-rot paradigm for wood decay fungi.</title>
        <authorList>
            <person name="Riley R."/>
            <person name="Salamov A.A."/>
            <person name="Brown D.W."/>
            <person name="Nagy L.G."/>
            <person name="Floudas D."/>
            <person name="Held B.W."/>
            <person name="Levasseur A."/>
            <person name="Lombard V."/>
            <person name="Morin E."/>
            <person name="Otillar R."/>
            <person name="Lindquist E.A."/>
            <person name="Sun H."/>
            <person name="LaButti K.M."/>
            <person name="Schmutz J."/>
            <person name="Jabbour D."/>
            <person name="Luo H."/>
            <person name="Baker S.E."/>
            <person name="Pisabarro A.G."/>
            <person name="Walton J.D."/>
            <person name="Blanchette R.A."/>
            <person name="Henrissat B."/>
            <person name="Martin F."/>
            <person name="Cullen D."/>
            <person name="Hibbett D.S."/>
            <person name="Grigoriev I.V."/>
        </authorList>
    </citation>
    <scope>NUCLEOTIDE SEQUENCE [LARGE SCALE GENOMIC DNA]</scope>
    <source>
        <strain evidence="19">CBS 339.88</strain>
    </source>
</reference>
<feature type="domain" description="Sm" evidence="17">
    <location>
        <begin position="26"/>
        <end position="98"/>
    </location>
</feature>
<evidence type="ECO:0000256" key="14">
    <source>
        <dbReference type="ARBA" id="ARBA00025365"/>
    </source>
</evidence>